<dbReference type="Proteomes" id="UP000268652">
    <property type="component" value="Unassembled WGS sequence"/>
</dbReference>
<dbReference type="OrthoDB" id="4285266at2"/>
<dbReference type="InterPro" id="IPR001387">
    <property type="entry name" value="Cro/C1-type_HTH"/>
</dbReference>
<evidence type="ECO:0000313" key="2">
    <source>
        <dbReference type="EMBL" id="RKN05551.1"/>
    </source>
</evidence>
<comment type="caution">
    <text evidence="2">The sequence shown here is derived from an EMBL/GenBank/DDBJ whole genome shotgun (WGS) entry which is preliminary data.</text>
</comment>
<reference evidence="4 5" key="1">
    <citation type="submission" date="2018-09" db="EMBL/GenBank/DDBJ databases">
        <title>Streptomyces sp. nov. DS1-2, an endophytic actinomycete isolated from roots of Dendrobium scabrilingue.</title>
        <authorList>
            <person name="Kuncharoen N."/>
            <person name="Kudo T."/>
            <person name="Ohkuma M."/>
            <person name="Yuki M."/>
            <person name="Tanasupawat S."/>
        </authorList>
    </citation>
    <scope>NUCLEOTIDE SEQUENCE [LARGE SCALE GENOMIC DNA]</scope>
    <source>
        <strain evidence="2 5">AZ1-7</strain>
        <strain evidence="3 4">DS1-2</strain>
    </source>
</reference>
<name>A0A3A9VX99_9ACTN</name>
<dbReference type="GO" id="GO:0003677">
    <property type="term" value="F:DNA binding"/>
    <property type="evidence" value="ECO:0007669"/>
    <property type="project" value="InterPro"/>
</dbReference>
<protein>
    <submittedName>
        <fullName evidence="2">XRE family transcriptional regulator</fullName>
    </submittedName>
</protein>
<proteinExistence type="predicted"/>
<dbReference type="EMBL" id="RBDX01000026">
    <property type="protein sequence ID" value="RKN05551.1"/>
    <property type="molecule type" value="Genomic_DNA"/>
</dbReference>
<dbReference type="CDD" id="cd00093">
    <property type="entry name" value="HTH_XRE"/>
    <property type="match status" value="1"/>
</dbReference>
<evidence type="ECO:0000313" key="5">
    <source>
        <dbReference type="Proteomes" id="UP000275024"/>
    </source>
</evidence>
<accession>A0A3A9VX99</accession>
<keyword evidence="4" id="KW-1185">Reference proteome</keyword>
<dbReference type="SUPFAM" id="SSF47413">
    <property type="entry name" value="lambda repressor-like DNA-binding domains"/>
    <property type="match status" value="1"/>
</dbReference>
<dbReference type="Proteomes" id="UP000275024">
    <property type="component" value="Unassembled WGS sequence"/>
</dbReference>
<evidence type="ECO:0000313" key="4">
    <source>
        <dbReference type="Proteomes" id="UP000268652"/>
    </source>
</evidence>
<evidence type="ECO:0000313" key="3">
    <source>
        <dbReference type="EMBL" id="RKN17420.1"/>
    </source>
</evidence>
<dbReference type="EMBL" id="RBDY01000024">
    <property type="protein sequence ID" value="RKN17420.1"/>
    <property type="molecule type" value="Genomic_DNA"/>
</dbReference>
<gene>
    <name evidence="3" type="ORF">D7318_24445</name>
    <name evidence="2" type="ORF">D7319_25080</name>
</gene>
<evidence type="ECO:0000259" key="1">
    <source>
        <dbReference type="PROSITE" id="PS50943"/>
    </source>
</evidence>
<dbReference type="Pfam" id="PF19054">
    <property type="entry name" value="DUF5753"/>
    <property type="match status" value="1"/>
</dbReference>
<organism evidence="2 5">
    <name type="scientific">Streptomyces radicis</name>
    <dbReference type="NCBI Taxonomy" id="1750517"/>
    <lineage>
        <taxon>Bacteria</taxon>
        <taxon>Bacillati</taxon>
        <taxon>Actinomycetota</taxon>
        <taxon>Actinomycetes</taxon>
        <taxon>Kitasatosporales</taxon>
        <taxon>Streptomycetaceae</taxon>
        <taxon>Streptomyces</taxon>
    </lineage>
</organism>
<dbReference type="PROSITE" id="PS50943">
    <property type="entry name" value="HTH_CROC1"/>
    <property type="match status" value="1"/>
</dbReference>
<dbReference type="AlphaFoldDB" id="A0A3A9VX99"/>
<dbReference type="Gene3D" id="1.10.260.40">
    <property type="entry name" value="lambda repressor-like DNA-binding domains"/>
    <property type="match status" value="1"/>
</dbReference>
<dbReference type="InterPro" id="IPR043917">
    <property type="entry name" value="DUF5753"/>
</dbReference>
<dbReference type="Pfam" id="PF13560">
    <property type="entry name" value="HTH_31"/>
    <property type="match status" value="1"/>
</dbReference>
<feature type="domain" description="HTH cro/C1-type" evidence="1">
    <location>
        <begin position="19"/>
        <end position="73"/>
    </location>
</feature>
<dbReference type="RefSeq" id="WP_120699357.1">
    <property type="nucleotide sequence ID" value="NZ_RBDX01000026.1"/>
</dbReference>
<dbReference type="InterPro" id="IPR010982">
    <property type="entry name" value="Lambda_DNA-bd_dom_sf"/>
</dbReference>
<sequence>MGETMPGSTVPRRQLGRHLRELRTDARLTLKLAAKKLEWSEAKMWRIESGLTSTRSHDVQTMCGIYGAPEETTKALMGLARESKTRGWWHSFGDTIPEGFDVFHSLEGAASQMSIYRGNLVPGLFQTEEYARITIRAAHPDVDQEETERRVRLRMARQSLVTRVTAPPLLRVVLDEALLRRPVGAGTVMAGQLRHLAEVSTLDNVNIRVIPTDAGAHPGLISGSFFILRFPLNGEGKETEPPTVYADRYTGDLYLDRPNEIAQYDAAFTDMWNTSLSEETSRTLLTKLAGTHERG</sequence>